<dbReference type="GO" id="GO:0048666">
    <property type="term" value="P:neuron development"/>
    <property type="evidence" value="ECO:0007669"/>
    <property type="project" value="UniProtKB-ARBA"/>
</dbReference>
<dbReference type="PANTHER" id="PTHR46257">
    <property type="entry name" value="TYROSINE-PROTEIN PHOSPHATASE CORKSCREW"/>
    <property type="match status" value="1"/>
</dbReference>
<dbReference type="InterPro" id="IPR016130">
    <property type="entry name" value="Tyr_Pase_AS"/>
</dbReference>
<feature type="domain" description="Tyrosine-protein phosphatase" evidence="9">
    <location>
        <begin position="199"/>
        <end position="541"/>
    </location>
</feature>
<dbReference type="SUPFAM" id="SSF52799">
    <property type="entry name" value="(Phosphotyrosine protein) phosphatases II"/>
    <property type="match status" value="1"/>
</dbReference>
<dbReference type="PRINTS" id="PR00700">
    <property type="entry name" value="PRTYPHPHTASE"/>
</dbReference>
<keyword evidence="5" id="KW-0904">Protein phosphatase</keyword>
<evidence type="ECO:0000259" key="8">
    <source>
        <dbReference type="PROSITE" id="PS50001"/>
    </source>
</evidence>
<dbReference type="SMART" id="SM00404">
    <property type="entry name" value="PTPc_motif"/>
    <property type="match status" value="1"/>
</dbReference>
<sequence length="569" mass="65215">MFKKYMNKFSNTIGTVNYLQKVTKENKPTIHTQFETSSDEDDNTSPTHVLTSTPDIILSTAIAELRNTLLFYTWFHGNISGNEAEKLLLGRGKNGSFLVRESQSKPGDFVLSVRTDDKVTHVMIRWQDNKYDVGGGEKYTTLCELIENYKRKPMVETCGTVVHLRQPFNATQINAAGICERVDQLQKGNDGHCYGKGGFWKEFEKLQEQEYRNTFSHREGQRIENRYKNRYKNILPYDHSRVKLTDVDTSVIGSEYINANYIRQPKATELCEKSNYSENLFDQSCPSCGVNQKLNVCRSCEISNKMCAQCGIKSAPLDTCNKCNRNIESMKRSKTKVKNNSPKTYIATQGCLPTTVIDFWNMIWEQNTRVIVMTTKEFERGKSKCAKYWPDEGQSKEWGPATVTALSETSTREYTLRELLLSWKTKEERRIFQYHFQVWPDHGVPSDPGCVLKFLHDVNARQDQIMSSVVTPGPICVHCSAGIGRTGTFIVIDMIIDQIIREGLDTEIDIQHTIQVVRSQRSGMVQTEAQYKFVYLAVQHYIKNMSQAERTEQHSCELSPIKNLGEIYV</sequence>
<dbReference type="SMART" id="SM00252">
    <property type="entry name" value="SH2"/>
    <property type="match status" value="1"/>
</dbReference>
<dbReference type="GO" id="GO:0000278">
    <property type="term" value="P:mitotic cell cycle"/>
    <property type="evidence" value="ECO:0007669"/>
    <property type="project" value="TreeGrafter"/>
</dbReference>
<dbReference type="InterPro" id="IPR029021">
    <property type="entry name" value="Prot-tyrosine_phosphatase-like"/>
</dbReference>
<dbReference type="CDD" id="cd09931">
    <property type="entry name" value="SH2_C-SH2_SHP_like"/>
    <property type="match status" value="1"/>
</dbReference>
<protein>
    <recommendedName>
        <fullName evidence="2">protein-tyrosine-phosphatase</fullName>
        <ecNumber evidence="2">3.1.3.48</ecNumber>
    </recommendedName>
</protein>
<evidence type="ECO:0000259" key="9">
    <source>
        <dbReference type="PROSITE" id="PS50055"/>
    </source>
</evidence>
<evidence type="ECO:0000259" key="10">
    <source>
        <dbReference type="PROSITE" id="PS50056"/>
    </source>
</evidence>
<gene>
    <name evidence="11" type="primary">csw_0</name>
    <name evidence="11" type="ORF">Bhyg_15366</name>
</gene>
<accession>A0A9Q0MRR5</accession>
<dbReference type="PRINTS" id="PR00401">
    <property type="entry name" value="SH2DOMAIN"/>
</dbReference>
<dbReference type="FunFam" id="3.30.505.10:FF:000012">
    <property type="entry name" value="Tyrosine-protein phosphatase non-receptor type"/>
    <property type="match status" value="1"/>
</dbReference>
<evidence type="ECO:0000256" key="7">
    <source>
        <dbReference type="PROSITE-ProRule" id="PRU00191"/>
    </source>
</evidence>
<dbReference type="EC" id="3.1.3.48" evidence="2"/>
<comment type="subcellular location">
    <subcellularLocation>
        <location evidence="1">Cytoplasm</location>
    </subcellularLocation>
</comment>
<keyword evidence="4" id="KW-0378">Hydrolase</keyword>
<dbReference type="GO" id="GO:0009653">
    <property type="term" value="P:anatomical structure morphogenesis"/>
    <property type="evidence" value="ECO:0007669"/>
    <property type="project" value="UniProtKB-ARBA"/>
</dbReference>
<dbReference type="OrthoDB" id="8815311at2759"/>
<dbReference type="SMART" id="SM00194">
    <property type="entry name" value="PTPc"/>
    <property type="match status" value="1"/>
</dbReference>
<dbReference type="PROSITE" id="PS50001">
    <property type="entry name" value="SH2"/>
    <property type="match status" value="1"/>
</dbReference>
<keyword evidence="3" id="KW-0963">Cytoplasm</keyword>
<evidence type="ECO:0000256" key="6">
    <source>
        <dbReference type="ARBA" id="ARBA00022999"/>
    </source>
</evidence>
<dbReference type="InterPro" id="IPR036860">
    <property type="entry name" value="SH2_dom_sf"/>
</dbReference>
<keyword evidence="12" id="KW-1185">Reference proteome</keyword>
<evidence type="ECO:0000256" key="4">
    <source>
        <dbReference type="ARBA" id="ARBA00022801"/>
    </source>
</evidence>
<dbReference type="GO" id="GO:0035556">
    <property type="term" value="P:intracellular signal transduction"/>
    <property type="evidence" value="ECO:0007669"/>
    <property type="project" value="TreeGrafter"/>
</dbReference>
<dbReference type="InterPro" id="IPR000242">
    <property type="entry name" value="PTP_cat"/>
</dbReference>
<dbReference type="InterPro" id="IPR000980">
    <property type="entry name" value="SH2"/>
</dbReference>
<dbReference type="InterPro" id="IPR052123">
    <property type="entry name" value="Non-rcpt_Tyr_Phosphatase"/>
</dbReference>
<dbReference type="SUPFAM" id="SSF55550">
    <property type="entry name" value="SH2 domain"/>
    <property type="match status" value="1"/>
</dbReference>
<comment type="caution">
    <text evidence="11">The sequence shown here is derived from an EMBL/GenBank/DDBJ whole genome shotgun (WGS) entry which is preliminary data.</text>
</comment>
<dbReference type="GO" id="GO:0001784">
    <property type="term" value="F:phosphotyrosine residue binding"/>
    <property type="evidence" value="ECO:0007669"/>
    <property type="project" value="TreeGrafter"/>
</dbReference>
<dbReference type="Pfam" id="PF00102">
    <property type="entry name" value="Y_phosphatase"/>
    <property type="match status" value="2"/>
</dbReference>
<dbReference type="EMBL" id="WJQU01000004">
    <property type="protein sequence ID" value="KAJ6636771.1"/>
    <property type="molecule type" value="Genomic_DNA"/>
</dbReference>
<proteinExistence type="predicted"/>
<dbReference type="AlphaFoldDB" id="A0A9Q0MRR5"/>
<dbReference type="GO" id="GO:0004726">
    <property type="term" value="F:non-membrane spanning protein tyrosine phosphatase activity"/>
    <property type="evidence" value="ECO:0007669"/>
    <property type="project" value="TreeGrafter"/>
</dbReference>
<dbReference type="Pfam" id="PF00017">
    <property type="entry name" value="SH2"/>
    <property type="match status" value="1"/>
</dbReference>
<reference evidence="11" key="1">
    <citation type="submission" date="2022-07" db="EMBL/GenBank/DDBJ databases">
        <authorList>
            <person name="Trinca V."/>
            <person name="Uliana J.V.C."/>
            <person name="Torres T.T."/>
            <person name="Ward R.J."/>
            <person name="Monesi N."/>
        </authorList>
    </citation>
    <scope>NUCLEOTIDE SEQUENCE</scope>
    <source>
        <strain evidence="11">HSMRA1968</strain>
        <tissue evidence="11">Whole embryos</tissue>
    </source>
</reference>
<feature type="domain" description="SH2" evidence="8">
    <location>
        <begin position="74"/>
        <end position="168"/>
    </location>
</feature>
<dbReference type="Gene3D" id="3.30.505.10">
    <property type="entry name" value="SH2 domain"/>
    <property type="match status" value="1"/>
</dbReference>
<evidence type="ECO:0000313" key="11">
    <source>
        <dbReference type="EMBL" id="KAJ6636771.1"/>
    </source>
</evidence>
<name>A0A9Q0MRR5_9DIPT</name>
<evidence type="ECO:0000256" key="5">
    <source>
        <dbReference type="ARBA" id="ARBA00022912"/>
    </source>
</evidence>
<evidence type="ECO:0000256" key="2">
    <source>
        <dbReference type="ARBA" id="ARBA00013064"/>
    </source>
</evidence>
<dbReference type="PROSITE" id="PS50056">
    <property type="entry name" value="TYR_PHOSPHATASE_2"/>
    <property type="match status" value="1"/>
</dbReference>
<evidence type="ECO:0000256" key="3">
    <source>
        <dbReference type="ARBA" id="ARBA00022490"/>
    </source>
</evidence>
<organism evidence="11 12">
    <name type="scientific">Pseudolycoriella hygida</name>
    <dbReference type="NCBI Taxonomy" id="35572"/>
    <lineage>
        <taxon>Eukaryota</taxon>
        <taxon>Metazoa</taxon>
        <taxon>Ecdysozoa</taxon>
        <taxon>Arthropoda</taxon>
        <taxon>Hexapoda</taxon>
        <taxon>Insecta</taxon>
        <taxon>Pterygota</taxon>
        <taxon>Neoptera</taxon>
        <taxon>Endopterygota</taxon>
        <taxon>Diptera</taxon>
        <taxon>Nematocera</taxon>
        <taxon>Sciaroidea</taxon>
        <taxon>Sciaridae</taxon>
        <taxon>Pseudolycoriella</taxon>
    </lineage>
</organism>
<dbReference type="PANTHER" id="PTHR46257:SF3">
    <property type="entry name" value="TYROSINE-PROTEIN PHOSPHATASE CORKSCREW"/>
    <property type="match status" value="1"/>
</dbReference>
<dbReference type="InterPro" id="IPR003595">
    <property type="entry name" value="Tyr_Pase_cat"/>
</dbReference>
<feature type="domain" description="Tyrosine specific protein phosphatases" evidence="10">
    <location>
        <begin position="452"/>
        <end position="532"/>
    </location>
</feature>
<dbReference type="PROSITE" id="PS50055">
    <property type="entry name" value="TYR_PHOSPHATASE_PTP"/>
    <property type="match status" value="1"/>
</dbReference>
<evidence type="ECO:0000256" key="1">
    <source>
        <dbReference type="ARBA" id="ARBA00004496"/>
    </source>
</evidence>
<keyword evidence="6 7" id="KW-0727">SH2 domain</keyword>
<dbReference type="GO" id="GO:0005737">
    <property type="term" value="C:cytoplasm"/>
    <property type="evidence" value="ECO:0007669"/>
    <property type="project" value="UniProtKB-SubCell"/>
</dbReference>
<dbReference type="Proteomes" id="UP001151699">
    <property type="component" value="Chromosome C"/>
</dbReference>
<evidence type="ECO:0000313" key="12">
    <source>
        <dbReference type="Proteomes" id="UP001151699"/>
    </source>
</evidence>
<dbReference type="Gene3D" id="3.90.190.10">
    <property type="entry name" value="Protein tyrosine phosphatase superfamily"/>
    <property type="match status" value="1"/>
</dbReference>
<dbReference type="InterPro" id="IPR000387">
    <property type="entry name" value="Tyr_Pase_dom"/>
</dbReference>
<dbReference type="PROSITE" id="PS00383">
    <property type="entry name" value="TYR_PHOSPHATASE_1"/>
    <property type="match status" value="1"/>
</dbReference>